<keyword evidence="4 8" id="KW-0547">Nucleotide-binding</keyword>
<dbReference type="EC" id="6.3.4.4" evidence="8 9"/>
<dbReference type="InterPro" id="IPR027417">
    <property type="entry name" value="P-loop_NTPase"/>
</dbReference>
<feature type="binding site" evidence="8">
    <location>
        <position position="137"/>
    </location>
    <ligand>
        <name>IMP</name>
        <dbReference type="ChEBI" id="CHEBI:58053"/>
        <note>ligand shared between dimeric partners</note>
    </ligand>
</feature>
<evidence type="ECO:0000256" key="5">
    <source>
        <dbReference type="ARBA" id="ARBA00022755"/>
    </source>
</evidence>
<feature type="binding site" description="in other chain" evidence="8">
    <location>
        <position position="175"/>
    </location>
    <ligand>
        <name>IMP</name>
        <dbReference type="ChEBI" id="CHEBI:58053"/>
        <note>ligand shared between dimeric partners</note>
    </ligand>
</feature>
<organism evidence="10 11">
    <name type="scientific">Ignisphaera cupida</name>
    <dbReference type="NCBI Taxonomy" id="3050454"/>
    <lineage>
        <taxon>Archaea</taxon>
        <taxon>Thermoproteota</taxon>
        <taxon>Thermoprotei</taxon>
        <taxon>Desulfurococcales</taxon>
        <taxon>Desulfurococcaceae</taxon>
        <taxon>Ignisphaera</taxon>
    </lineage>
</organism>
<evidence type="ECO:0000256" key="6">
    <source>
        <dbReference type="ARBA" id="ARBA00022842"/>
    </source>
</evidence>
<dbReference type="RefSeq" id="WP_285273573.1">
    <property type="nucleotide sequence ID" value="NZ_JASNVW010000002.1"/>
</dbReference>
<evidence type="ECO:0000313" key="10">
    <source>
        <dbReference type="EMBL" id="MDK6028596.1"/>
    </source>
</evidence>
<feature type="binding site" evidence="8">
    <location>
        <begin position="280"/>
        <end position="282"/>
    </location>
    <ligand>
        <name>GTP</name>
        <dbReference type="ChEBI" id="CHEBI:37565"/>
    </ligand>
</feature>
<keyword evidence="11" id="KW-1185">Reference proteome</keyword>
<evidence type="ECO:0000256" key="9">
    <source>
        <dbReference type="RuleBase" id="RU000520"/>
    </source>
</evidence>
<feature type="binding site" evidence="8">
    <location>
        <begin position="248"/>
        <end position="254"/>
    </location>
    <ligand>
        <name>substrate</name>
    </ligand>
</feature>
<keyword evidence="2 8" id="KW-0436">Ligase</keyword>
<comment type="cofactor">
    <cofactor evidence="8">
        <name>Mg(2+)</name>
        <dbReference type="ChEBI" id="CHEBI:18420"/>
    </cofactor>
    <text evidence="8">Binds 1 Mg(2+) ion per subunit.</text>
</comment>
<protein>
    <recommendedName>
        <fullName evidence="8 9">Adenylosuccinate synthetase</fullName>
        <shortName evidence="8">AMPSase</shortName>
        <shortName evidence="8">AdSS</shortName>
        <ecNumber evidence="8 9">6.3.4.4</ecNumber>
    </recommendedName>
    <alternativeName>
        <fullName evidence="8">IMP--aspartate ligase</fullName>
    </alternativeName>
</protein>
<dbReference type="PANTHER" id="PTHR11846">
    <property type="entry name" value="ADENYLOSUCCINATE SYNTHETASE"/>
    <property type="match status" value="1"/>
</dbReference>
<sequence>MPLAIIVGGFFGDEGKGKIAAYLAIADNPFIAIRCGSINAGHTVVYNGRMWKLRLVPSFFVNKFTKLMIPAGALIRLDVFFNELMETGAGDRIFVDRNAGVIENRHVEAERNDSFLVRDVGSTLQGVGFAMADRVLRRLRLAKDFEELRNYLVDVALEVNNAIDKGELVYVEGVQGTFLSLYHGTYPYVTSRDTTASAFASEVGVGPKKIDEVMVVFKSYVTRVGGGPLDGELAPEEAERLGLVEIATVTGRRRRAALFNVELAKRAVMLNSATQVAITKLDVLYPVDKCVREWNKLSKDARSWLENIENALKTPITIISTGEDVLCTIDRRKELGFGWR</sequence>
<keyword evidence="5 8" id="KW-0658">Purine biosynthesis</keyword>
<comment type="pathway">
    <text evidence="8 9">Purine metabolism; AMP biosynthesis via de novo pathway; AMP from IMP: step 1/2.</text>
</comment>
<dbReference type="FunFam" id="3.40.440.10:FF:000007">
    <property type="entry name" value="Adenylosuccinate synthetase"/>
    <property type="match status" value="1"/>
</dbReference>
<feature type="active site" description="Proton donor" evidence="8">
    <location>
        <position position="42"/>
    </location>
</feature>
<feature type="active site" description="Proton acceptor" evidence="8">
    <location>
        <position position="13"/>
    </location>
</feature>
<dbReference type="Gene3D" id="3.90.170.10">
    <property type="entry name" value="Adenylosuccinate Synthetase, subunit A, domain 3"/>
    <property type="match status" value="1"/>
</dbReference>
<feature type="binding site" evidence="8">
    <location>
        <begin position="320"/>
        <end position="322"/>
    </location>
    <ligand>
        <name>GTP</name>
        <dbReference type="ChEBI" id="CHEBI:37565"/>
    </ligand>
</feature>
<feature type="binding site" description="in other chain" evidence="8">
    <location>
        <begin position="13"/>
        <end position="16"/>
    </location>
    <ligand>
        <name>IMP</name>
        <dbReference type="ChEBI" id="CHEBI:58053"/>
        <note>ligand shared between dimeric partners</note>
    </ligand>
</feature>
<feature type="binding site" evidence="8">
    <location>
        <position position="13"/>
    </location>
    <ligand>
        <name>Mg(2+)</name>
        <dbReference type="ChEBI" id="CHEBI:18420"/>
    </ligand>
</feature>
<keyword evidence="3 8" id="KW-0479">Metal-binding</keyword>
<evidence type="ECO:0000256" key="7">
    <source>
        <dbReference type="ARBA" id="ARBA00023134"/>
    </source>
</evidence>
<feature type="binding site" evidence="8">
    <location>
        <position position="41"/>
    </location>
    <ligand>
        <name>Mg(2+)</name>
        <dbReference type="ChEBI" id="CHEBI:18420"/>
    </ligand>
</feature>
<dbReference type="PANTHER" id="PTHR11846:SF0">
    <property type="entry name" value="ADENYLOSUCCINATE SYNTHETASE"/>
    <property type="match status" value="1"/>
</dbReference>
<dbReference type="InterPro" id="IPR042109">
    <property type="entry name" value="Adenylosuccinate_synth_dom1"/>
</dbReference>
<comment type="similarity">
    <text evidence="8 9">Belongs to the adenylosuccinate synthetase family.</text>
</comment>
<dbReference type="EMBL" id="JASNVW010000002">
    <property type="protein sequence ID" value="MDK6028596.1"/>
    <property type="molecule type" value="Genomic_DNA"/>
</dbReference>
<keyword evidence="6 8" id="KW-0460">Magnesium</keyword>
<dbReference type="Gene3D" id="3.40.440.10">
    <property type="entry name" value="Adenylosuccinate Synthetase, subunit A, domain 1"/>
    <property type="match status" value="2"/>
</dbReference>
<comment type="subunit">
    <text evidence="8">Homodimer.</text>
</comment>
<dbReference type="AlphaFoldDB" id="A0ABD4Z5L6"/>
<keyword evidence="1 8" id="KW-0963">Cytoplasm</keyword>
<feature type="binding site" description="in other chain" evidence="8">
    <location>
        <position position="190"/>
    </location>
    <ligand>
        <name>IMP</name>
        <dbReference type="ChEBI" id="CHEBI:58053"/>
        <note>ligand shared between dimeric partners</note>
    </ligand>
</feature>
<feature type="binding site" evidence="8">
    <location>
        <begin position="41"/>
        <end position="43"/>
    </location>
    <ligand>
        <name>GTP</name>
        <dbReference type="ChEBI" id="CHEBI:37565"/>
    </ligand>
</feature>
<feature type="binding site" description="in other chain" evidence="8">
    <location>
        <begin position="39"/>
        <end position="42"/>
    </location>
    <ligand>
        <name>IMP</name>
        <dbReference type="ChEBI" id="CHEBI:58053"/>
        <note>ligand shared between dimeric partners</note>
    </ligand>
</feature>
<feature type="binding site" description="in other chain" evidence="8">
    <location>
        <position position="123"/>
    </location>
    <ligand>
        <name>IMP</name>
        <dbReference type="ChEBI" id="CHEBI:58053"/>
        <note>ligand shared between dimeric partners</note>
    </ligand>
</feature>
<proteinExistence type="inferred from homology"/>
<feature type="binding site" description="in other chain" evidence="8">
    <location>
        <position position="252"/>
    </location>
    <ligand>
        <name>IMP</name>
        <dbReference type="ChEBI" id="CHEBI:58053"/>
        <note>ligand shared between dimeric partners</note>
    </ligand>
</feature>
<comment type="function">
    <text evidence="8">Plays an important role in the de novo pathway of purine nucleotide biosynthesis. Catalyzes the first committed step in the biosynthesis of AMP from IMP.</text>
</comment>
<comment type="subcellular location">
    <subcellularLocation>
        <location evidence="8">Cytoplasm</location>
    </subcellularLocation>
</comment>
<dbReference type="Gene3D" id="1.10.300.10">
    <property type="entry name" value="Adenylosuccinate Synthetase, subunit A, domain 2"/>
    <property type="match status" value="1"/>
</dbReference>
<dbReference type="SMART" id="SM00788">
    <property type="entry name" value="Adenylsucc_synt"/>
    <property type="match status" value="1"/>
</dbReference>
<dbReference type="InterPro" id="IPR018220">
    <property type="entry name" value="Adenylosuccin_syn_GTP-bd"/>
</dbReference>
<dbReference type="InterPro" id="IPR042110">
    <property type="entry name" value="Adenylosuccinate_synth_dom2"/>
</dbReference>
<name>A0ABD4Z5L6_9CREN</name>
<feature type="binding site" evidence="8">
    <location>
        <begin position="12"/>
        <end position="18"/>
    </location>
    <ligand>
        <name>GTP</name>
        <dbReference type="ChEBI" id="CHEBI:37565"/>
    </ligand>
</feature>
<feature type="binding site" evidence="8">
    <location>
        <position position="254"/>
    </location>
    <ligand>
        <name>GTP</name>
        <dbReference type="ChEBI" id="CHEBI:37565"/>
    </ligand>
</feature>
<evidence type="ECO:0000256" key="3">
    <source>
        <dbReference type="ARBA" id="ARBA00022723"/>
    </source>
</evidence>
<keyword evidence="7 8" id="KW-0342">GTP-binding</keyword>
<accession>A0ABD4Z5L6</accession>
<evidence type="ECO:0000256" key="1">
    <source>
        <dbReference type="ARBA" id="ARBA00022490"/>
    </source>
</evidence>
<gene>
    <name evidence="8" type="primary">purA</name>
    <name evidence="10" type="ORF">QPL79_04410</name>
</gene>
<comment type="catalytic activity">
    <reaction evidence="8 9">
        <text>IMP + L-aspartate + GTP = N(6)-(1,2-dicarboxyethyl)-AMP + GDP + phosphate + 2 H(+)</text>
        <dbReference type="Rhea" id="RHEA:15753"/>
        <dbReference type="ChEBI" id="CHEBI:15378"/>
        <dbReference type="ChEBI" id="CHEBI:29991"/>
        <dbReference type="ChEBI" id="CHEBI:37565"/>
        <dbReference type="ChEBI" id="CHEBI:43474"/>
        <dbReference type="ChEBI" id="CHEBI:57567"/>
        <dbReference type="ChEBI" id="CHEBI:58053"/>
        <dbReference type="ChEBI" id="CHEBI:58189"/>
        <dbReference type="EC" id="6.3.4.4"/>
    </reaction>
</comment>
<dbReference type="GO" id="GO:0005525">
    <property type="term" value="F:GTP binding"/>
    <property type="evidence" value="ECO:0007669"/>
    <property type="project" value="UniProtKB-UniRule"/>
</dbReference>
<dbReference type="SUPFAM" id="SSF52540">
    <property type="entry name" value="P-loop containing nucleoside triphosphate hydrolases"/>
    <property type="match status" value="1"/>
</dbReference>
<dbReference type="GO" id="GO:0004019">
    <property type="term" value="F:adenylosuccinate synthase activity"/>
    <property type="evidence" value="ECO:0007669"/>
    <property type="project" value="UniProtKB-UniRule"/>
</dbReference>
<reference evidence="10 11" key="1">
    <citation type="submission" date="2023-05" db="EMBL/GenBank/DDBJ databases">
        <title>A new hyperthermophilic archaea 'Ignisphaera cupida' sp. nov. and description of the family 'Ignisphaeraceae' fam. nov.</title>
        <authorList>
            <person name="Podosokorskaya O.A."/>
            <person name="Elcheninov A.G."/>
            <person name="Klukina A."/>
            <person name="Merkel A.Y."/>
        </authorList>
    </citation>
    <scope>NUCLEOTIDE SEQUENCE [LARGE SCALE GENOMIC DNA]</scope>
    <source>
        <strain evidence="10 11">4213-co</strain>
    </source>
</reference>
<dbReference type="GO" id="GO:0005737">
    <property type="term" value="C:cytoplasm"/>
    <property type="evidence" value="ECO:0007669"/>
    <property type="project" value="UniProtKB-SubCell"/>
</dbReference>
<evidence type="ECO:0000313" key="11">
    <source>
        <dbReference type="Proteomes" id="UP001529235"/>
    </source>
</evidence>
<dbReference type="PROSITE" id="PS01266">
    <property type="entry name" value="ADENYLOSUCCIN_SYN_1"/>
    <property type="match status" value="1"/>
</dbReference>
<dbReference type="GO" id="GO:0044208">
    <property type="term" value="P:'de novo' AMP biosynthetic process"/>
    <property type="evidence" value="ECO:0007669"/>
    <property type="project" value="UniProtKB-UniRule"/>
</dbReference>
<evidence type="ECO:0000256" key="2">
    <source>
        <dbReference type="ARBA" id="ARBA00022598"/>
    </source>
</evidence>
<evidence type="ECO:0000256" key="8">
    <source>
        <dbReference type="HAMAP-Rule" id="MF_00011"/>
    </source>
</evidence>
<dbReference type="Proteomes" id="UP001529235">
    <property type="component" value="Unassembled WGS sequence"/>
</dbReference>
<dbReference type="GO" id="GO:0000287">
    <property type="term" value="F:magnesium ion binding"/>
    <property type="evidence" value="ECO:0007669"/>
    <property type="project" value="UniProtKB-UniRule"/>
</dbReference>
<dbReference type="Pfam" id="PF00709">
    <property type="entry name" value="Adenylsucc_synt"/>
    <property type="match status" value="2"/>
</dbReference>
<evidence type="ECO:0000256" key="4">
    <source>
        <dbReference type="ARBA" id="ARBA00022741"/>
    </source>
</evidence>
<dbReference type="NCBIfam" id="NF003295">
    <property type="entry name" value="PRK04293.1"/>
    <property type="match status" value="1"/>
</dbReference>
<dbReference type="HAMAP" id="MF_00011">
    <property type="entry name" value="Adenylosucc_synth"/>
    <property type="match status" value="1"/>
</dbReference>
<comment type="caution">
    <text evidence="10">The sequence shown here is derived from an EMBL/GenBank/DDBJ whole genome shotgun (WGS) entry which is preliminary data.</text>
</comment>
<dbReference type="InterPro" id="IPR001114">
    <property type="entry name" value="Adenylosuccinate_synthetase"/>
</dbReference>
<dbReference type="InterPro" id="IPR042111">
    <property type="entry name" value="Adenylosuccinate_synth_dom3"/>
</dbReference>